<dbReference type="PROSITE" id="PS50893">
    <property type="entry name" value="ABC_TRANSPORTER_2"/>
    <property type="match status" value="1"/>
</dbReference>
<gene>
    <name evidence="5" type="primary">yurY</name>
    <name evidence="5" type="ORF">NCTC11088_02076</name>
</gene>
<dbReference type="Proteomes" id="UP000254777">
    <property type="component" value="Unassembled WGS sequence"/>
</dbReference>
<dbReference type="GO" id="GO:0016887">
    <property type="term" value="F:ATP hydrolysis activity"/>
    <property type="evidence" value="ECO:0007669"/>
    <property type="project" value="InterPro"/>
</dbReference>
<evidence type="ECO:0000313" key="5">
    <source>
        <dbReference type="EMBL" id="SUB76261.1"/>
    </source>
</evidence>
<dbReference type="GO" id="GO:0005524">
    <property type="term" value="F:ATP binding"/>
    <property type="evidence" value="ECO:0007669"/>
    <property type="project" value="UniProtKB-KW"/>
</dbReference>
<evidence type="ECO:0000313" key="6">
    <source>
        <dbReference type="Proteomes" id="UP000254777"/>
    </source>
</evidence>
<keyword evidence="3" id="KW-0067">ATP-binding</keyword>
<dbReference type="Pfam" id="PF00005">
    <property type="entry name" value="ABC_tran"/>
    <property type="match status" value="1"/>
</dbReference>
<dbReference type="PANTHER" id="PTHR43204:SF1">
    <property type="entry name" value="ABC TRANSPORTER I FAMILY MEMBER 6, CHLOROPLASTIC"/>
    <property type="match status" value="1"/>
</dbReference>
<organism evidence="5 6">
    <name type="scientific">Peptoniphilus indolicus</name>
    <dbReference type="NCBI Taxonomy" id="33030"/>
    <lineage>
        <taxon>Bacteria</taxon>
        <taxon>Bacillati</taxon>
        <taxon>Bacillota</taxon>
        <taxon>Tissierellia</taxon>
        <taxon>Tissierellales</taxon>
        <taxon>Peptoniphilaceae</taxon>
        <taxon>Peptoniphilus</taxon>
    </lineage>
</organism>
<dbReference type="AlphaFoldDB" id="A0A379DF75"/>
<dbReference type="InterPro" id="IPR003439">
    <property type="entry name" value="ABC_transporter-like_ATP-bd"/>
</dbReference>
<evidence type="ECO:0000256" key="2">
    <source>
        <dbReference type="ARBA" id="ARBA00022741"/>
    </source>
</evidence>
<dbReference type="NCBIfam" id="TIGR01978">
    <property type="entry name" value="sufC"/>
    <property type="match status" value="1"/>
</dbReference>
<dbReference type="InterPro" id="IPR003593">
    <property type="entry name" value="AAA+_ATPase"/>
</dbReference>
<evidence type="ECO:0000259" key="4">
    <source>
        <dbReference type="PROSITE" id="PS50893"/>
    </source>
</evidence>
<comment type="similarity">
    <text evidence="1">Belongs to the ABC transporter superfamily. Ycf16 family.</text>
</comment>
<dbReference type="CDD" id="cd03217">
    <property type="entry name" value="ABC_FeS_Assembly"/>
    <property type="match status" value="1"/>
</dbReference>
<evidence type="ECO:0000256" key="3">
    <source>
        <dbReference type="ARBA" id="ARBA00022840"/>
    </source>
</evidence>
<dbReference type="EMBL" id="UGTH01000001">
    <property type="protein sequence ID" value="SUB76261.1"/>
    <property type="molecule type" value="Genomic_DNA"/>
</dbReference>
<sequence>MSRELLRIENLSAGVEDKEILRNINLKVNYGEVHVIMGPNGSGKSTLANVLMNNPEYSVTSGKIFLDGEDVTEQTTDKRAKKGMFMSFQTPMEVSGITVENFIRTAKSTIQDENISILKFKKELKNEMDKLDFDESYALRYLNQGFSGGEMKKNEILQMLILNPKLAILDETDSGLDVDATRVVSEGIARFASEDNAVIIITHHRELIKSIVPDYVHVIINGEIVKESDASLIDEIEEKGFNWIREEVK</sequence>
<protein>
    <submittedName>
        <fullName evidence="5">Vegetative protein 296</fullName>
    </submittedName>
</protein>
<feature type="domain" description="ABC transporter" evidence="4">
    <location>
        <begin position="6"/>
        <end position="246"/>
    </location>
</feature>
<accession>A0A379DF75</accession>
<dbReference type="SMART" id="SM00382">
    <property type="entry name" value="AAA"/>
    <property type="match status" value="1"/>
</dbReference>
<proteinExistence type="inferred from homology"/>
<keyword evidence="2" id="KW-0547">Nucleotide-binding</keyword>
<dbReference type="InterPro" id="IPR027417">
    <property type="entry name" value="P-loop_NTPase"/>
</dbReference>
<dbReference type="PROSITE" id="PS00211">
    <property type="entry name" value="ABC_TRANSPORTER_1"/>
    <property type="match status" value="1"/>
</dbReference>
<dbReference type="Gene3D" id="3.40.50.300">
    <property type="entry name" value="P-loop containing nucleotide triphosphate hydrolases"/>
    <property type="match status" value="1"/>
</dbReference>
<evidence type="ECO:0000256" key="1">
    <source>
        <dbReference type="ARBA" id="ARBA00006216"/>
    </source>
</evidence>
<dbReference type="PANTHER" id="PTHR43204">
    <property type="entry name" value="ABC TRANSPORTER I FAMILY MEMBER 6, CHLOROPLASTIC"/>
    <property type="match status" value="1"/>
</dbReference>
<dbReference type="InterPro" id="IPR017871">
    <property type="entry name" value="ABC_transporter-like_CS"/>
</dbReference>
<reference evidence="5 6" key="1">
    <citation type="submission" date="2018-06" db="EMBL/GenBank/DDBJ databases">
        <authorList>
            <consortium name="Pathogen Informatics"/>
            <person name="Doyle S."/>
        </authorList>
    </citation>
    <scope>NUCLEOTIDE SEQUENCE [LARGE SCALE GENOMIC DNA]</scope>
    <source>
        <strain evidence="5 6">NCTC11088</strain>
    </source>
</reference>
<name>A0A379DF75_9FIRM</name>
<dbReference type="RefSeq" id="WP_115312283.1">
    <property type="nucleotide sequence ID" value="NZ_UGTH01000001.1"/>
</dbReference>
<dbReference type="InterPro" id="IPR010230">
    <property type="entry name" value="FeS-cluster_ATPase_SufC"/>
</dbReference>
<dbReference type="SUPFAM" id="SSF52540">
    <property type="entry name" value="P-loop containing nucleoside triphosphate hydrolases"/>
    <property type="match status" value="1"/>
</dbReference>